<evidence type="ECO:0000313" key="3">
    <source>
        <dbReference type="Proteomes" id="UP000746690"/>
    </source>
</evidence>
<feature type="signal peptide" evidence="1">
    <location>
        <begin position="1"/>
        <end position="21"/>
    </location>
</feature>
<sequence>MKQITITIIALLLFTFSCAQKHEKVDKKEIIEKTETRKKLLTDYKNSKLSSFYNDFTNDISDVTLVSTNSPGNITEVIFINKEKGHYIVELDAPIPKSDKAKVGQNWEFKHVENGVIRDIKFVAKN</sequence>
<proteinExistence type="predicted"/>
<gene>
    <name evidence="2" type="ORF">HHX25_16510</name>
</gene>
<dbReference type="Proteomes" id="UP000746690">
    <property type="component" value="Unassembled WGS sequence"/>
</dbReference>
<accession>A0ABX1RZT5</accession>
<dbReference type="PROSITE" id="PS51257">
    <property type="entry name" value="PROKAR_LIPOPROTEIN"/>
    <property type="match status" value="1"/>
</dbReference>
<keyword evidence="3" id="KW-1185">Reference proteome</keyword>
<organism evidence="2 3">
    <name type="scientific">Flavivirga algicola</name>
    <dbReference type="NCBI Taxonomy" id="2729136"/>
    <lineage>
        <taxon>Bacteria</taxon>
        <taxon>Pseudomonadati</taxon>
        <taxon>Bacteroidota</taxon>
        <taxon>Flavobacteriia</taxon>
        <taxon>Flavobacteriales</taxon>
        <taxon>Flavobacteriaceae</taxon>
        <taxon>Flavivirga</taxon>
    </lineage>
</organism>
<dbReference type="RefSeq" id="WP_169675785.1">
    <property type="nucleotide sequence ID" value="NZ_JABBHF010000010.1"/>
</dbReference>
<evidence type="ECO:0000256" key="1">
    <source>
        <dbReference type="SAM" id="SignalP"/>
    </source>
</evidence>
<evidence type="ECO:0000313" key="2">
    <source>
        <dbReference type="EMBL" id="NMH89115.1"/>
    </source>
</evidence>
<reference evidence="2 3" key="1">
    <citation type="submission" date="2020-04" db="EMBL/GenBank/DDBJ databases">
        <title>A Flavivirga sp. nov.</title>
        <authorList>
            <person name="Sun X."/>
        </authorList>
    </citation>
    <scope>NUCLEOTIDE SEQUENCE [LARGE SCALE GENOMIC DNA]</scope>
    <source>
        <strain evidence="2 3">Y03</strain>
    </source>
</reference>
<name>A0ABX1RZT5_9FLAO</name>
<feature type="chain" id="PRO_5047111605" description="Lipoprotein" evidence="1">
    <location>
        <begin position="22"/>
        <end position="126"/>
    </location>
</feature>
<comment type="caution">
    <text evidence="2">The sequence shown here is derived from an EMBL/GenBank/DDBJ whole genome shotgun (WGS) entry which is preliminary data.</text>
</comment>
<protein>
    <recommendedName>
        <fullName evidence="4">Lipoprotein</fullName>
    </recommendedName>
</protein>
<evidence type="ECO:0008006" key="4">
    <source>
        <dbReference type="Google" id="ProtNLM"/>
    </source>
</evidence>
<keyword evidence="1" id="KW-0732">Signal</keyword>
<dbReference type="EMBL" id="JABBHF010000010">
    <property type="protein sequence ID" value="NMH89115.1"/>
    <property type="molecule type" value="Genomic_DNA"/>
</dbReference>